<comment type="caution">
    <text evidence="1">The sequence shown here is derived from an EMBL/GenBank/DDBJ whole genome shotgun (WGS) entry which is preliminary data.</text>
</comment>
<name>A0A392V972_9FABA</name>
<evidence type="ECO:0000313" key="2">
    <source>
        <dbReference type="Proteomes" id="UP000265520"/>
    </source>
</evidence>
<organism evidence="1 2">
    <name type="scientific">Trifolium medium</name>
    <dbReference type="NCBI Taxonomy" id="97028"/>
    <lineage>
        <taxon>Eukaryota</taxon>
        <taxon>Viridiplantae</taxon>
        <taxon>Streptophyta</taxon>
        <taxon>Embryophyta</taxon>
        <taxon>Tracheophyta</taxon>
        <taxon>Spermatophyta</taxon>
        <taxon>Magnoliopsida</taxon>
        <taxon>eudicotyledons</taxon>
        <taxon>Gunneridae</taxon>
        <taxon>Pentapetalae</taxon>
        <taxon>rosids</taxon>
        <taxon>fabids</taxon>
        <taxon>Fabales</taxon>
        <taxon>Fabaceae</taxon>
        <taxon>Papilionoideae</taxon>
        <taxon>50 kb inversion clade</taxon>
        <taxon>NPAAA clade</taxon>
        <taxon>Hologalegina</taxon>
        <taxon>IRL clade</taxon>
        <taxon>Trifolieae</taxon>
        <taxon>Trifolium</taxon>
    </lineage>
</organism>
<sequence length="54" mass="6249">PEQRMRHGMLLAIARRAGEDGASRQSVRIVASEEFHHRALRSFIRRIAQLHRSS</sequence>
<dbReference type="AlphaFoldDB" id="A0A392V972"/>
<accession>A0A392V972</accession>
<evidence type="ECO:0000313" key="1">
    <source>
        <dbReference type="EMBL" id="MCI84767.1"/>
    </source>
</evidence>
<feature type="non-terminal residue" evidence="1">
    <location>
        <position position="1"/>
    </location>
</feature>
<reference evidence="1 2" key="1">
    <citation type="journal article" date="2018" name="Front. Plant Sci.">
        <title>Red Clover (Trifolium pratense) and Zigzag Clover (T. medium) - A Picture of Genomic Similarities and Differences.</title>
        <authorList>
            <person name="Dluhosova J."/>
            <person name="Istvanek J."/>
            <person name="Nedelnik J."/>
            <person name="Repkova J."/>
        </authorList>
    </citation>
    <scope>NUCLEOTIDE SEQUENCE [LARGE SCALE GENOMIC DNA]</scope>
    <source>
        <strain evidence="2">cv. 10/8</strain>
        <tissue evidence="1">Leaf</tissue>
    </source>
</reference>
<proteinExistence type="predicted"/>
<dbReference type="Proteomes" id="UP000265520">
    <property type="component" value="Unassembled WGS sequence"/>
</dbReference>
<keyword evidence="2" id="KW-1185">Reference proteome</keyword>
<dbReference type="EMBL" id="LXQA011098963">
    <property type="protein sequence ID" value="MCI84767.1"/>
    <property type="molecule type" value="Genomic_DNA"/>
</dbReference>
<protein>
    <submittedName>
        <fullName evidence="1">Uncharacterized protein</fullName>
    </submittedName>
</protein>